<gene>
    <name evidence="2" type="ORF">BME96_09580</name>
</gene>
<name>A0AAC9J051_VIRHA</name>
<dbReference type="AlphaFoldDB" id="A0AAC9J051"/>
<accession>A0AAC9J051</accession>
<dbReference type="Pfam" id="PF14493">
    <property type="entry name" value="HTH_40"/>
    <property type="match status" value="1"/>
</dbReference>
<feature type="domain" description="Helicase Helix-turn-helix" evidence="1">
    <location>
        <begin position="260"/>
        <end position="347"/>
    </location>
</feature>
<sequence length="362" mass="42290">MILEALLLTCIKRLNGERSSSAIFHILKGKRSIQTIQDIHMYRLTEFYSSAKNIRKADFNKEMQKLLRQNLIKKTDVEPKIATYLLTELGNEWLGKNIGSSSIHYFNGLTYANTSLKFYSRLVLLIQTFTNTTLNNYSFLPIVNDPETERWVKKIYSSSVYQPREILNQLYEELKKLFLYFTDEEAHLFIDRLTGFDQYGLSLDQLANKYGKSYLEVQLLITAMTQNMLQVVITNKKRFPFLTFIAADLQTENTLLTNSAIITNRLLQKGHDIPAIAQIRKLKYNTIYDHIVEIAIHDRTFPIEKYVNKETQQSIMQAIQQTKSYMLKDIKENINHEVSYFEIRLVLSLIKNTTHSGDKRDK</sequence>
<organism evidence="2 3">
    <name type="scientific">Virgibacillus halodenitrificans</name>
    <name type="common">Bacillus halodenitrificans</name>
    <dbReference type="NCBI Taxonomy" id="1482"/>
    <lineage>
        <taxon>Bacteria</taxon>
        <taxon>Bacillati</taxon>
        <taxon>Bacillota</taxon>
        <taxon>Bacilli</taxon>
        <taxon>Bacillales</taxon>
        <taxon>Bacillaceae</taxon>
        <taxon>Virgibacillus</taxon>
    </lineage>
</organism>
<protein>
    <recommendedName>
        <fullName evidence="1">Helicase Helix-turn-helix domain-containing protein</fullName>
    </recommendedName>
</protein>
<dbReference type="InterPro" id="IPR008308">
    <property type="entry name" value="YpbB-like"/>
</dbReference>
<dbReference type="Gene3D" id="1.10.10.1390">
    <property type="entry name" value="ATP-dependent DNA helicase RecQ"/>
    <property type="match status" value="1"/>
</dbReference>
<dbReference type="InterPro" id="IPR036388">
    <property type="entry name" value="WH-like_DNA-bd_sf"/>
</dbReference>
<evidence type="ECO:0000313" key="3">
    <source>
        <dbReference type="Proteomes" id="UP000182945"/>
    </source>
</evidence>
<dbReference type="GeneID" id="71514642"/>
<evidence type="ECO:0000313" key="2">
    <source>
        <dbReference type="EMBL" id="APC48405.1"/>
    </source>
</evidence>
<dbReference type="KEGG" id="vhl:BME96_09580"/>
<dbReference type="EMBL" id="CP017962">
    <property type="protein sequence ID" value="APC48405.1"/>
    <property type="molecule type" value="Genomic_DNA"/>
</dbReference>
<dbReference type="PIRSF" id="PIRSF021350">
    <property type="entry name" value="UCP021350"/>
    <property type="match status" value="1"/>
</dbReference>
<reference evidence="2 3" key="1">
    <citation type="submission" date="2016-11" db="EMBL/GenBank/DDBJ databases">
        <title>Complete genome sequencing of Virgibacillus halodenitrificans PDB-F2.</title>
        <authorList>
            <person name="Sun Z."/>
            <person name="Zhou Y."/>
            <person name="Li H."/>
        </authorList>
    </citation>
    <scope>NUCLEOTIDE SEQUENCE [LARGE SCALE GENOMIC DNA]</scope>
    <source>
        <strain evidence="2 3">PDB-F2</strain>
    </source>
</reference>
<dbReference type="Gene3D" id="1.10.10.10">
    <property type="entry name" value="Winged helix-like DNA-binding domain superfamily/Winged helix DNA-binding domain"/>
    <property type="match status" value="1"/>
</dbReference>
<proteinExistence type="predicted"/>
<evidence type="ECO:0000259" key="1">
    <source>
        <dbReference type="Pfam" id="PF14493"/>
    </source>
</evidence>
<dbReference type="RefSeq" id="WP_071648972.1">
    <property type="nucleotide sequence ID" value="NZ_CP017962.1"/>
</dbReference>
<dbReference type="InterPro" id="IPR029491">
    <property type="entry name" value="Helicase_HTH"/>
</dbReference>
<dbReference type="Proteomes" id="UP000182945">
    <property type="component" value="Chromosome"/>
</dbReference>